<name>A0A9J6H1K1_HAELO</name>
<dbReference type="OrthoDB" id="10264149at2759"/>
<dbReference type="SMART" id="SM00146">
    <property type="entry name" value="PI3Kc"/>
    <property type="match status" value="1"/>
</dbReference>
<evidence type="ECO:0000256" key="1">
    <source>
        <dbReference type="ARBA" id="ARBA00004450"/>
    </source>
</evidence>
<feature type="region of interest" description="Disordered" evidence="8">
    <location>
        <begin position="104"/>
        <end position="134"/>
    </location>
</feature>
<dbReference type="InterPro" id="IPR057754">
    <property type="entry name" value="PI4-kinase_beta/PIK1_cat"/>
</dbReference>
<dbReference type="FunFam" id="1.10.1070.11:FF:000016">
    <property type="entry name" value="PIK1p Phosphatidylinositol 4-kinase"/>
    <property type="match status" value="1"/>
</dbReference>
<feature type="domain" description="PI3K/PI4K catalytic" evidence="9">
    <location>
        <begin position="609"/>
        <end position="877"/>
    </location>
</feature>
<dbReference type="AlphaFoldDB" id="A0A9J6H1K1"/>
<gene>
    <name evidence="11" type="ORF">HPB48_008443</name>
</gene>
<comment type="subcellular location">
    <subcellularLocation>
        <location evidence="1">Mitochondrion outer membrane</location>
        <topology evidence="1">Peripheral membrane protein</topology>
    </subcellularLocation>
    <subcellularLocation>
        <location evidence="6">Rough endoplasmic reticulum membrane</location>
        <topology evidence="6">Peripheral membrane protein</topology>
    </subcellularLocation>
</comment>
<dbReference type="GO" id="GO:0048015">
    <property type="term" value="P:phosphatidylinositol-mediated signaling"/>
    <property type="evidence" value="ECO:0007669"/>
    <property type="project" value="TreeGrafter"/>
</dbReference>
<dbReference type="Gene3D" id="1.25.40.70">
    <property type="entry name" value="Phosphatidylinositol 3-kinase, accessory domain (PIK)"/>
    <property type="match status" value="1"/>
</dbReference>
<dbReference type="InterPro" id="IPR036940">
    <property type="entry name" value="PI3/4_kinase_cat_sf"/>
</dbReference>
<dbReference type="InterPro" id="IPR018936">
    <property type="entry name" value="PI3/4_kinase_CS"/>
</dbReference>
<accession>A0A9J6H1K1</accession>
<dbReference type="SUPFAM" id="SSF56112">
    <property type="entry name" value="Protein kinase-like (PK-like)"/>
    <property type="match status" value="1"/>
</dbReference>
<evidence type="ECO:0000256" key="5">
    <source>
        <dbReference type="ARBA" id="ARBA00036767"/>
    </source>
</evidence>
<dbReference type="Pfam" id="PF21245">
    <property type="entry name" value="PI4KB-PIK1_PIK"/>
    <property type="match status" value="1"/>
</dbReference>
<proteinExistence type="predicted"/>
<dbReference type="GO" id="GO:0004430">
    <property type="term" value="F:1-phosphatidylinositol 4-kinase activity"/>
    <property type="evidence" value="ECO:0007669"/>
    <property type="project" value="UniProtKB-EC"/>
</dbReference>
<evidence type="ECO:0000256" key="6">
    <source>
        <dbReference type="ARBA" id="ARBA00037860"/>
    </source>
</evidence>
<dbReference type="PROSITE" id="PS50290">
    <property type="entry name" value="PI3_4_KINASE_3"/>
    <property type="match status" value="1"/>
</dbReference>
<dbReference type="InterPro" id="IPR001263">
    <property type="entry name" value="PI3K_accessory_dom"/>
</dbReference>
<dbReference type="PROSITE" id="PS51545">
    <property type="entry name" value="PIK_HELICAL"/>
    <property type="match status" value="1"/>
</dbReference>
<evidence type="ECO:0000259" key="10">
    <source>
        <dbReference type="PROSITE" id="PS51545"/>
    </source>
</evidence>
<dbReference type="Pfam" id="PF00454">
    <property type="entry name" value="PI3_PI4_kinase"/>
    <property type="match status" value="1"/>
</dbReference>
<dbReference type="EMBL" id="JABSTR010000011">
    <property type="protein sequence ID" value="KAH9380896.1"/>
    <property type="molecule type" value="Genomic_DNA"/>
</dbReference>
<dbReference type="InterPro" id="IPR016024">
    <property type="entry name" value="ARM-type_fold"/>
</dbReference>
<dbReference type="GO" id="GO:0046854">
    <property type="term" value="P:phosphatidylinositol phosphate biosynthetic process"/>
    <property type="evidence" value="ECO:0007669"/>
    <property type="project" value="InterPro"/>
</dbReference>
<dbReference type="PROSITE" id="PS00916">
    <property type="entry name" value="PI3_4_KINASE_2"/>
    <property type="match status" value="1"/>
</dbReference>
<sequence length="892" mass="98719">MESEEVVTCCASCPIPSPVLVHSKPSLPPSFAMPRHARHASLDLLGQSGPVPGMARAVTPPTSSAAITTTIATTIGGHPARRPHHQQHQRNLSLDSAMRALTPASAAHPSGGDTADRRSLASDDSGIFNSDDGDRTSRVMIGEVVATAPPPSQLLLRPPVPGVIDEVHSPVSSPQEESLSTPAAERLVPKDLLLRLFESTLFDMPLAIDYLFRSKEPGVLAYLGNRMFSFSDADVDFYLPQIVSMYVHHSDIADSLRPYLVQRCSKDTDFSLQLVWLLSAFCSDPNAPPRKRSQGAQLKHLILSEDFRPRVTVQQTSSLLTVSSKKTHQRSLSDATGMGGGGNGRHLPESSRKAALLGDLGSGHAFDNGCTCYDSCDGIVSDLRGHSRVECHCQAPRLTCQNQFIKVLISLGLRLQAVPTKELKTQRLQAELSLVNLNLPARVWLPLHSDKFPHLVVRIPPQAAVVLNSKDKAPYLIYVEVVAVDDIQTSAVPTKILNPLRLTRSEENLPDYFGVQPASVFSMGGMDDDAECWTQEDDEISMQFLRNQKAQERDTLSVLSLDSGTSADSKEPLFVVASDVRRRLSENSHVPKNTVKRDPEDPSAAALKEPWEEKVQRIRESSPYSHLPGWQLQAAIVKCGDDLRQELMAYQLLKLLQTIWEGERVSLWLRPYRILVTSADSGLVEPILDTMSLHQVKKHSQLSLLQYFEQQFGPPTSEAFLSAQRCFVQSCAAYCLVSYLIQVKDRHNGNILLDGEGHIIHIDFGFILSSSPKNLGFESSPFKLTQEFVDVMGGLDSNMFNYFKVLILQGLVAARKHHERIITLVEILQSNARLPCFQWHGASAVRALRERFHMGSTDERLQGLVDSLVESSMHSLTTRLYDNFQYFTNGIL</sequence>
<evidence type="ECO:0000256" key="3">
    <source>
        <dbReference type="ARBA" id="ARBA00022679"/>
    </source>
</evidence>
<dbReference type="EC" id="2.7.1.67" evidence="2"/>
<evidence type="ECO:0000256" key="2">
    <source>
        <dbReference type="ARBA" id="ARBA00012169"/>
    </source>
</evidence>
<evidence type="ECO:0000259" key="9">
    <source>
        <dbReference type="PROSITE" id="PS50290"/>
    </source>
</evidence>
<feature type="domain" description="PIK helical" evidence="10">
    <location>
        <begin position="113"/>
        <end position="304"/>
    </location>
</feature>
<evidence type="ECO:0000256" key="8">
    <source>
        <dbReference type="SAM" id="MobiDB-lite"/>
    </source>
</evidence>
<dbReference type="InterPro" id="IPR049160">
    <property type="entry name" value="PI4KB-PIK1_PIK"/>
</dbReference>
<keyword evidence="4" id="KW-0418">Kinase</keyword>
<evidence type="ECO:0000313" key="11">
    <source>
        <dbReference type="EMBL" id="KAH9380896.1"/>
    </source>
</evidence>
<dbReference type="PANTHER" id="PTHR10048:SF22">
    <property type="entry name" value="PHOSPHATIDYLINOSITOL 4-KINASE BETA"/>
    <property type="match status" value="1"/>
</dbReference>
<dbReference type="InterPro" id="IPR042236">
    <property type="entry name" value="PI3K_accessory_sf"/>
</dbReference>
<keyword evidence="3" id="KW-0808">Transferase</keyword>
<feature type="region of interest" description="Disordered" evidence="8">
    <location>
        <begin position="324"/>
        <end position="348"/>
    </location>
</feature>
<dbReference type="GO" id="GO:0005741">
    <property type="term" value="C:mitochondrial outer membrane"/>
    <property type="evidence" value="ECO:0007669"/>
    <property type="project" value="UniProtKB-SubCell"/>
</dbReference>
<dbReference type="OMA" id="HKLANCN"/>
<reference evidence="11 12" key="1">
    <citation type="journal article" date="2020" name="Cell">
        <title>Large-Scale Comparative Analyses of Tick Genomes Elucidate Their Genetic Diversity and Vector Capacities.</title>
        <authorList>
            <consortium name="Tick Genome and Microbiome Consortium (TIGMIC)"/>
            <person name="Jia N."/>
            <person name="Wang J."/>
            <person name="Shi W."/>
            <person name="Du L."/>
            <person name="Sun Y."/>
            <person name="Zhan W."/>
            <person name="Jiang J.F."/>
            <person name="Wang Q."/>
            <person name="Zhang B."/>
            <person name="Ji P."/>
            <person name="Bell-Sakyi L."/>
            <person name="Cui X.M."/>
            <person name="Yuan T.T."/>
            <person name="Jiang B.G."/>
            <person name="Yang W.F."/>
            <person name="Lam T.T."/>
            <person name="Chang Q.C."/>
            <person name="Ding S.J."/>
            <person name="Wang X.J."/>
            <person name="Zhu J.G."/>
            <person name="Ruan X.D."/>
            <person name="Zhao L."/>
            <person name="Wei J.T."/>
            <person name="Ye R.Z."/>
            <person name="Que T.C."/>
            <person name="Du C.H."/>
            <person name="Zhou Y.H."/>
            <person name="Cheng J.X."/>
            <person name="Dai P.F."/>
            <person name="Guo W.B."/>
            <person name="Han X.H."/>
            <person name="Huang E.J."/>
            <person name="Li L.F."/>
            <person name="Wei W."/>
            <person name="Gao Y.C."/>
            <person name="Liu J.Z."/>
            <person name="Shao H.Z."/>
            <person name="Wang X."/>
            <person name="Wang C.C."/>
            <person name="Yang T.C."/>
            <person name="Huo Q.B."/>
            <person name="Li W."/>
            <person name="Chen H.Y."/>
            <person name="Chen S.E."/>
            <person name="Zhou L.G."/>
            <person name="Ni X.B."/>
            <person name="Tian J.H."/>
            <person name="Sheng Y."/>
            <person name="Liu T."/>
            <person name="Pan Y.S."/>
            <person name="Xia L.Y."/>
            <person name="Li J."/>
            <person name="Zhao F."/>
            <person name="Cao W.C."/>
        </authorList>
    </citation>
    <scope>NUCLEOTIDE SEQUENCE [LARGE SCALE GENOMIC DNA]</scope>
    <source>
        <strain evidence="11">HaeL-2018</strain>
    </source>
</reference>
<dbReference type="PANTHER" id="PTHR10048">
    <property type="entry name" value="PHOSPHATIDYLINOSITOL KINASE"/>
    <property type="match status" value="1"/>
</dbReference>
<dbReference type="VEuPathDB" id="VectorBase:HLOH_057731"/>
<organism evidence="11 12">
    <name type="scientific">Haemaphysalis longicornis</name>
    <name type="common">Bush tick</name>
    <dbReference type="NCBI Taxonomy" id="44386"/>
    <lineage>
        <taxon>Eukaryota</taxon>
        <taxon>Metazoa</taxon>
        <taxon>Ecdysozoa</taxon>
        <taxon>Arthropoda</taxon>
        <taxon>Chelicerata</taxon>
        <taxon>Arachnida</taxon>
        <taxon>Acari</taxon>
        <taxon>Parasitiformes</taxon>
        <taxon>Ixodida</taxon>
        <taxon>Ixodoidea</taxon>
        <taxon>Ixodidae</taxon>
        <taxon>Haemaphysalinae</taxon>
        <taxon>Haemaphysalis</taxon>
    </lineage>
</organism>
<evidence type="ECO:0000256" key="7">
    <source>
        <dbReference type="ARBA" id="ARBA00039877"/>
    </source>
</evidence>
<dbReference type="InterPro" id="IPR011009">
    <property type="entry name" value="Kinase-like_dom_sf"/>
</dbReference>
<dbReference type="Gene3D" id="1.10.1070.11">
    <property type="entry name" value="Phosphatidylinositol 3-/4-kinase, catalytic domain"/>
    <property type="match status" value="1"/>
</dbReference>
<comment type="catalytic activity">
    <reaction evidence="5">
        <text>a 1,2-diacyl-sn-glycero-3-phospho-(1D-myo-inositol) + ATP = a 1,2-diacyl-sn-glycero-3-phospho-(1D-myo-inositol 4-phosphate) + ADP + H(+)</text>
        <dbReference type="Rhea" id="RHEA:19877"/>
        <dbReference type="ChEBI" id="CHEBI:15378"/>
        <dbReference type="ChEBI" id="CHEBI:30616"/>
        <dbReference type="ChEBI" id="CHEBI:57880"/>
        <dbReference type="ChEBI" id="CHEBI:58178"/>
        <dbReference type="ChEBI" id="CHEBI:456216"/>
        <dbReference type="EC" id="2.7.1.67"/>
    </reaction>
    <physiologicalReaction direction="left-to-right" evidence="5">
        <dbReference type="Rhea" id="RHEA:19878"/>
    </physiologicalReaction>
</comment>
<dbReference type="InterPro" id="IPR000403">
    <property type="entry name" value="PI3/4_kinase_cat_dom"/>
</dbReference>
<protein>
    <recommendedName>
        <fullName evidence="7">Phosphatidylinositol 4-kinase beta</fullName>
        <ecNumber evidence="2">2.7.1.67</ecNumber>
    </recommendedName>
</protein>
<evidence type="ECO:0000256" key="4">
    <source>
        <dbReference type="ARBA" id="ARBA00022777"/>
    </source>
</evidence>
<dbReference type="PROSITE" id="PS00915">
    <property type="entry name" value="PI3_4_KINASE_1"/>
    <property type="match status" value="1"/>
</dbReference>
<dbReference type="Gene3D" id="3.30.1010.10">
    <property type="entry name" value="Phosphatidylinositol 3-kinase Catalytic Subunit, Chain A, domain 4"/>
    <property type="match status" value="1"/>
</dbReference>
<dbReference type="InterPro" id="IPR015433">
    <property type="entry name" value="PI3/4_kinase"/>
</dbReference>
<dbReference type="GO" id="GO:0030867">
    <property type="term" value="C:rough endoplasmic reticulum membrane"/>
    <property type="evidence" value="ECO:0007669"/>
    <property type="project" value="UniProtKB-SubCell"/>
</dbReference>
<keyword evidence="12" id="KW-1185">Reference proteome</keyword>
<comment type="caution">
    <text evidence="11">The sequence shown here is derived from an EMBL/GenBank/DDBJ whole genome shotgun (WGS) entry which is preliminary data.</text>
</comment>
<evidence type="ECO:0000313" key="12">
    <source>
        <dbReference type="Proteomes" id="UP000821853"/>
    </source>
</evidence>
<dbReference type="Proteomes" id="UP000821853">
    <property type="component" value="Chromosome 9"/>
</dbReference>
<dbReference type="CDD" id="cd05168">
    <property type="entry name" value="PI4Kc_III_beta"/>
    <property type="match status" value="1"/>
</dbReference>
<dbReference type="SUPFAM" id="SSF48371">
    <property type="entry name" value="ARM repeat"/>
    <property type="match status" value="1"/>
</dbReference>